<dbReference type="CDD" id="cd02603">
    <property type="entry name" value="HAD_sEH-N_like"/>
    <property type="match status" value="1"/>
</dbReference>
<dbReference type="Gene3D" id="3.40.50.1000">
    <property type="entry name" value="HAD superfamily/HAD-like"/>
    <property type="match status" value="1"/>
</dbReference>
<dbReference type="SFLD" id="SFLDS00003">
    <property type="entry name" value="Haloacid_Dehalogenase"/>
    <property type="match status" value="1"/>
</dbReference>
<dbReference type="InterPro" id="IPR006439">
    <property type="entry name" value="HAD-SF_hydro_IA"/>
</dbReference>
<dbReference type="AlphaFoldDB" id="A0A6C2U5A0"/>
<dbReference type="InterPro" id="IPR036412">
    <property type="entry name" value="HAD-like_sf"/>
</dbReference>
<name>A0A6C2U5A0_PONDE</name>
<dbReference type="Pfam" id="PF00702">
    <property type="entry name" value="Hydrolase"/>
    <property type="match status" value="1"/>
</dbReference>
<dbReference type="SFLD" id="SFLDG01129">
    <property type="entry name" value="C1.5:_HAD__Beta-PGM__Phosphata"/>
    <property type="match status" value="1"/>
</dbReference>
<reference evidence="1 2" key="1">
    <citation type="submission" date="2019-04" db="EMBL/GenBank/DDBJ databases">
        <authorList>
            <person name="Van Vliet M D."/>
        </authorList>
    </citation>
    <scope>NUCLEOTIDE SEQUENCE [LARGE SCALE GENOMIC DNA]</scope>
    <source>
        <strain evidence="1 2">F1</strain>
    </source>
</reference>
<dbReference type="EMBL" id="CAAHFG010000002">
    <property type="protein sequence ID" value="VGO15009.1"/>
    <property type="molecule type" value="Genomic_DNA"/>
</dbReference>
<dbReference type="SUPFAM" id="SSF56784">
    <property type="entry name" value="HAD-like"/>
    <property type="match status" value="1"/>
</dbReference>
<dbReference type="PANTHER" id="PTHR43611">
    <property type="entry name" value="ALPHA-D-GLUCOSE 1-PHOSPHATE PHOSPHATASE"/>
    <property type="match status" value="1"/>
</dbReference>
<dbReference type="PANTHER" id="PTHR43611:SF3">
    <property type="entry name" value="FLAVIN MONONUCLEOTIDE HYDROLASE 1, CHLOROPLATIC"/>
    <property type="match status" value="1"/>
</dbReference>
<dbReference type="Proteomes" id="UP000366872">
    <property type="component" value="Unassembled WGS sequence"/>
</dbReference>
<protein>
    <submittedName>
        <fullName evidence="1">Alpha-D-glucose 1-phosphate phosphatase YihX</fullName>
    </submittedName>
</protein>
<keyword evidence="2" id="KW-1185">Reference proteome</keyword>
<dbReference type="NCBIfam" id="TIGR01509">
    <property type="entry name" value="HAD-SF-IA-v3"/>
    <property type="match status" value="1"/>
</dbReference>
<dbReference type="InterPro" id="IPR023214">
    <property type="entry name" value="HAD_sf"/>
</dbReference>
<dbReference type="InterPro" id="IPR023198">
    <property type="entry name" value="PGP-like_dom2"/>
</dbReference>
<organism evidence="1 2">
    <name type="scientific">Pontiella desulfatans</name>
    <dbReference type="NCBI Taxonomy" id="2750659"/>
    <lineage>
        <taxon>Bacteria</taxon>
        <taxon>Pseudomonadati</taxon>
        <taxon>Kiritimatiellota</taxon>
        <taxon>Kiritimatiellia</taxon>
        <taxon>Kiritimatiellales</taxon>
        <taxon>Pontiellaceae</taxon>
        <taxon>Pontiella</taxon>
    </lineage>
</organism>
<proteinExistence type="predicted"/>
<evidence type="ECO:0000313" key="2">
    <source>
        <dbReference type="Proteomes" id="UP000366872"/>
    </source>
</evidence>
<dbReference type="Gene3D" id="1.10.150.240">
    <property type="entry name" value="Putative phosphatase, domain 2"/>
    <property type="match status" value="1"/>
</dbReference>
<accession>A0A6C2U5A0</accession>
<sequence length="210" mass="23561">MRRFESVGGMKTFLFDIGHVLVDFDFDQLFSILSEQSGESRFSFSEEDEAQRDAVERGLISDEEWVAYLNRAKGFDWSLDDLVGIWRDLFTVNETGYGLFRKAIGSGVQVYTLSNIAQHHMDAIEANWNGFFNGATGLFLSYEVGARKPNPDIYRHALDALGVSGADCFFLDDLPENVEAARSLGINAHRFIPANHGAVLREAAAFFDWS</sequence>
<gene>
    <name evidence="1" type="primary">yihX</name>
    <name evidence="1" type="ORF">PDESU_03589</name>
</gene>
<evidence type="ECO:0000313" key="1">
    <source>
        <dbReference type="EMBL" id="VGO15009.1"/>
    </source>
</evidence>